<evidence type="ECO:0000313" key="16">
    <source>
        <dbReference type="EMBL" id="QGX99689.1"/>
    </source>
</evidence>
<dbReference type="SMART" id="SM00260">
    <property type="entry name" value="CheW"/>
    <property type="match status" value="1"/>
</dbReference>
<gene>
    <name evidence="16" type="ORF">EI983_16015</name>
</gene>
<dbReference type="InterPro" id="IPR004358">
    <property type="entry name" value="Sig_transdc_His_kin-like_C"/>
</dbReference>
<feature type="domain" description="HPt" evidence="15">
    <location>
        <begin position="1"/>
        <end position="101"/>
    </location>
</feature>
<dbReference type="Pfam" id="PF02895">
    <property type="entry name" value="H-kinase_dim"/>
    <property type="match status" value="1"/>
</dbReference>
<keyword evidence="5 12" id="KW-0597">Phosphoprotein</keyword>
<dbReference type="RefSeq" id="WP_157708370.1">
    <property type="nucleotide sequence ID" value="NZ_CP034348.1"/>
</dbReference>
<dbReference type="CDD" id="cd00731">
    <property type="entry name" value="CheA_reg"/>
    <property type="match status" value="1"/>
</dbReference>
<feature type="domain" description="CheW-like" evidence="14">
    <location>
        <begin position="553"/>
        <end position="689"/>
    </location>
</feature>
<dbReference type="KEGG" id="rom:EI983_16015"/>
<dbReference type="CDD" id="cd16916">
    <property type="entry name" value="HATPase_CheA-like"/>
    <property type="match status" value="1"/>
</dbReference>
<keyword evidence="7" id="KW-0547">Nucleotide-binding</keyword>
<dbReference type="PANTHER" id="PTHR43395">
    <property type="entry name" value="SENSOR HISTIDINE KINASE CHEA"/>
    <property type="match status" value="1"/>
</dbReference>
<dbReference type="InterPro" id="IPR036641">
    <property type="entry name" value="HPT_dom_sf"/>
</dbReference>
<dbReference type="GO" id="GO:0005737">
    <property type="term" value="C:cytoplasm"/>
    <property type="evidence" value="ECO:0007669"/>
    <property type="project" value="InterPro"/>
</dbReference>
<dbReference type="SUPFAM" id="SSF47226">
    <property type="entry name" value="Histidine-containing phosphotransfer domain, HPT domain"/>
    <property type="match status" value="1"/>
</dbReference>
<proteinExistence type="predicted"/>
<evidence type="ECO:0000256" key="6">
    <source>
        <dbReference type="ARBA" id="ARBA00022679"/>
    </source>
</evidence>
<protein>
    <recommendedName>
        <fullName evidence="3">Chemotaxis protein CheA</fullName>
        <ecNumber evidence="2">2.7.13.3</ecNumber>
    </recommendedName>
</protein>
<evidence type="ECO:0000256" key="9">
    <source>
        <dbReference type="ARBA" id="ARBA00022840"/>
    </source>
</evidence>
<dbReference type="EC" id="2.7.13.3" evidence="2"/>
<dbReference type="Gene3D" id="1.10.287.560">
    <property type="entry name" value="Histidine kinase CheA-like, homodimeric domain"/>
    <property type="match status" value="1"/>
</dbReference>
<evidence type="ECO:0000259" key="13">
    <source>
        <dbReference type="PROSITE" id="PS50109"/>
    </source>
</evidence>
<dbReference type="SMART" id="SM01231">
    <property type="entry name" value="H-kinase_dim"/>
    <property type="match status" value="1"/>
</dbReference>
<dbReference type="Pfam" id="PF01627">
    <property type="entry name" value="Hpt"/>
    <property type="match status" value="1"/>
</dbReference>
<keyword evidence="10" id="KW-0902">Two-component regulatory system</keyword>
<comment type="function">
    <text evidence="11">Involved in the transmission of sensory signals from the chemoreceptors to the flagellar motors. CheA is autophosphorylated; it can transfer its phosphate group to either CheB or CheY.</text>
</comment>
<reference evidence="17" key="1">
    <citation type="submission" date="2018-12" db="EMBL/GenBank/DDBJ databases">
        <title>Complete genome sequence of Roseovarius sp. MME-070.</title>
        <authorList>
            <person name="Nam Y.-D."/>
            <person name="Kang J."/>
            <person name="Chung W.-H."/>
            <person name="Park Y.S."/>
        </authorList>
    </citation>
    <scope>NUCLEOTIDE SEQUENCE [LARGE SCALE GENOMIC DNA]</scope>
    <source>
        <strain evidence="17">MME-070</strain>
    </source>
</reference>
<dbReference type="PROSITE" id="PS50894">
    <property type="entry name" value="HPT"/>
    <property type="match status" value="1"/>
</dbReference>
<dbReference type="InterPro" id="IPR036097">
    <property type="entry name" value="HisK_dim/P_sf"/>
</dbReference>
<keyword evidence="4" id="KW-0145">Chemotaxis</keyword>
<dbReference type="PROSITE" id="PS50109">
    <property type="entry name" value="HIS_KIN"/>
    <property type="match status" value="1"/>
</dbReference>
<dbReference type="Proteomes" id="UP000428330">
    <property type="component" value="Chromosome"/>
</dbReference>
<dbReference type="InterPro" id="IPR037006">
    <property type="entry name" value="CheA-like_homodim_sf"/>
</dbReference>
<dbReference type="InterPro" id="IPR008207">
    <property type="entry name" value="Sig_transdc_His_kin_Hpt_dom"/>
</dbReference>
<dbReference type="InterPro" id="IPR005467">
    <property type="entry name" value="His_kinase_dom"/>
</dbReference>
<dbReference type="SMART" id="SM00073">
    <property type="entry name" value="HPT"/>
    <property type="match status" value="1"/>
</dbReference>
<dbReference type="Gene3D" id="1.20.120.160">
    <property type="entry name" value="HPT domain"/>
    <property type="match status" value="1"/>
</dbReference>
<keyword evidence="8" id="KW-0418">Kinase</keyword>
<dbReference type="InterPro" id="IPR004105">
    <property type="entry name" value="CheA-like_dim"/>
</dbReference>
<dbReference type="GO" id="GO:0005524">
    <property type="term" value="F:ATP binding"/>
    <property type="evidence" value="ECO:0007669"/>
    <property type="project" value="UniProtKB-KW"/>
</dbReference>
<comment type="catalytic activity">
    <reaction evidence="1">
        <text>ATP + protein L-histidine = ADP + protein N-phospho-L-histidine.</text>
        <dbReference type="EC" id="2.7.13.3"/>
    </reaction>
</comment>
<dbReference type="InterPro" id="IPR036061">
    <property type="entry name" value="CheW-like_dom_sf"/>
</dbReference>
<evidence type="ECO:0000256" key="8">
    <source>
        <dbReference type="ARBA" id="ARBA00022777"/>
    </source>
</evidence>
<dbReference type="SMART" id="SM00387">
    <property type="entry name" value="HATPase_c"/>
    <property type="match status" value="1"/>
</dbReference>
<dbReference type="GO" id="GO:0000155">
    <property type="term" value="F:phosphorelay sensor kinase activity"/>
    <property type="evidence" value="ECO:0007669"/>
    <property type="project" value="InterPro"/>
</dbReference>
<dbReference type="SUPFAM" id="SSF47384">
    <property type="entry name" value="Homodimeric domain of signal transducing histidine kinase"/>
    <property type="match status" value="1"/>
</dbReference>
<dbReference type="SUPFAM" id="SSF50341">
    <property type="entry name" value="CheW-like"/>
    <property type="match status" value="1"/>
</dbReference>
<accession>A0A6I6IRK2</accession>
<dbReference type="InterPro" id="IPR003594">
    <property type="entry name" value="HATPase_dom"/>
</dbReference>
<keyword evidence="17" id="KW-1185">Reference proteome</keyword>
<evidence type="ECO:0000256" key="1">
    <source>
        <dbReference type="ARBA" id="ARBA00000085"/>
    </source>
</evidence>
<dbReference type="FunFam" id="3.30.565.10:FF:000016">
    <property type="entry name" value="Chemotaxis protein CheA, putative"/>
    <property type="match status" value="1"/>
</dbReference>
<dbReference type="Gene3D" id="2.30.30.40">
    <property type="entry name" value="SH3 Domains"/>
    <property type="match status" value="1"/>
</dbReference>
<dbReference type="Pfam" id="PF02518">
    <property type="entry name" value="HATPase_c"/>
    <property type="match status" value="1"/>
</dbReference>
<dbReference type="GO" id="GO:0006935">
    <property type="term" value="P:chemotaxis"/>
    <property type="evidence" value="ECO:0007669"/>
    <property type="project" value="UniProtKB-KW"/>
</dbReference>
<dbReference type="PROSITE" id="PS50851">
    <property type="entry name" value="CHEW"/>
    <property type="match status" value="1"/>
</dbReference>
<name>A0A6I6IRK2_9RHOB</name>
<feature type="modified residue" description="Phosphohistidine" evidence="12">
    <location>
        <position position="44"/>
    </location>
</feature>
<evidence type="ECO:0000259" key="15">
    <source>
        <dbReference type="PROSITE" id="PS50894"/>
    </source>
</evidence>
<dbReference type="EMBL" id="CP034348">
    <property type="protein sequence ID" value="QGX99689.1"/>
    <property type="molecule type" value="Genomic_DNA"/>
</dbReference>
<feature type="domain" description="Histidine kinase" evidence="13">
    <location>
        <begin position="317"/>
        <end position="551"/>
    </location>
</feature>
<evidence type="ECO:0000256" key="11">
    <source>
        <dbReference type="ARBA" id="ARBA00035100"/>
    </source>
</evidence>
<organism evidence="16 17">
    <name type="scientific">Roseovarius faecimaris</name>
    <dbReference type="NCBI Taxonomy" id="2494550"/>
    <lineage>
        <taxon>Bacteria</taxon>
        <taxon>Pseudomonadati</taxon>
        <taxon>Pseudomonadota</taxon>
        <taxon>Alphaproteobacteria</taxon>
        <taxon>Rhodobacterales</taxon>
        <taxon>Roseobacteraceae</taxon>
        <taxon>Roseovarius</taxon>
    </lineage>
</organism>
<sequence>MSDLREMFFEECDDLLEGLSTGLTALEGDTGDDETINSMFRSVHSIKGGAGAFGMDRLIEFAHAFENVLDLLRSDKLQVDGPITALMFLATDHLSDLVNAARDEIDLPASEGLSVLSDLKLVSQDPGAAPTAVADAQEEDVTGFVPLTLDLGDAFTELPDISGAITECAFDISFAAEPALYANGHDPALLFRTLSKMGELSISADTSAVKPLEADTGELAALSWSLHLVPDEGVNEEAVREVFEFVEGLCQLTITACSPDDAPELSIPEDTEAVDHLPAGTEAPTKAAAAVGAKKKSDEARNATIRVDLKRVDRLINLVGELVISEAMLRQSIDELPRSANSAVSEAMGQLKQLSGSLQESVMAIRAQPVRSLFQRMSRIVRESAREAGKTARLVMVGEATEVDKTVTERLVEPLTHMIRNSVDHGLETPQDRIEAGKPEQGIIRLEAAHKSGRVVISLSDDGAGINRAKVRAIAEEKGLVRPEEDLTDTDIDNLLFRPGFSTATEVSNLSGRGVGMDVVRNEIQALGGRIALFSEQGRGTKLTISLPLTLAVMEGMVVTVAGESLVVPTLSLRETLQPGQADIHAFCDEDRALSLGGDLIPIIDLGASLGFRPVLTDFSDQSILLIEGDSGRRTALAVDGIIDQREVVIKGLEQNYQQITGIAAATILGDGKIALIVDTDQVITSPGVSMPSRQIRPELNGVPQHV</sequence>
<dbReference type="OrthoDB" id="9803176at2"/>
<evidence type="ECO:0000259" key="14">
    <source>
        <dbReference type="PROSITE" id="PS50851"/>
    </source>
</evidence>
<evidence type="ECO:0000256" key="12">
    <source>
        <dbReference type="PROSITE-ProRule" id="PRU00110"/>
    </source>
</evidence>
<dbReference type="CDD" id="cd00088">
    <property type="entry name" value="HPT"/>
    <property type="match status" value="1"/>
</dbReference>
<dbReference type="SUPFAM" id="SSF55874">
    <property type="entry name" value="ATPase domain of HSP90 chaperone/DNA topoisomerase II/histidine kinase"/>
    <property type="match status" value="1"/>
</dbReference>
<evidence type="ECO:0000256" key="3">
    <source>
        <dbReference type="ARBA" id="ARBA00021495"/>
    </source>
</evidence>
<dbReference type="PANTHER" id="PTHR43395:SF10">
    <property type="entry name" value="CHEMOTAXIS PROTEIN CHEA"/>
    <property type="match status" value="1"/>
</dbReference>
<evidence type="ECO:0000256" key="2">
    <source>
        <dbReference type="ARBA" id="ARBA00012438"/>
    </source>
</evidence>
<dbReference type="Pfam" id="PF01584">
    <property type="entry name" value="CheW"/>
    <property type="match status" value="1"/>
</dbReference>
<evidence type="ECO:0000256" key="7">
    <source>
        <dbReference type="ARBA" id="ARBA00022741"/>
    </source>
</evidence>
<keyword evidence="9" id="KW-0067">ATP-binding</keyword>
<dbReference type="InterPro" id="IPR036890">
    <property type="entry name" value="HATPase_C_sf"/>
</dbReference>
<evidence type="ECO:0000313" key="17">
    <source>
        <dbReference type="Proteomes" id="UP000428330"/>
    </source>
</evidence>
<evidence type="ECO:0000256" key="5">
    <source>
        <dbReference type="ARBA" id="ARBA00022553"/>
    </source>
</evidence>
<keyword evidence="6" id="KW-0808">Transferase</keyword>
<evidence type="ECO:0000256" key="10">
    <source>
        <dbReference type="ARBA" id="ARBA00023012"/>
    </source>
</evidence>
<evidence type="ECO:0000256" key="4">
    <source>
        <dbReference type="ARBA" id="ARBA00022500"/>
    </source>
</evidence>
<dbReference type="AlphaFoldDB" id="A0A6I6IRK2"/>
<dbReference type="InterPro" id="IPR051315">
    <property type="entry name" value="Bact_Chemotaxis_CheA"/>
</dbReference>
<dbReference type="Gene3D" id="3.30.565.10">
    <property type="entry name" value="Histidine kinase-like ATPase, C-terminal domain"/>
    <property type="match status" value="1"/>
</dbReference>
<dbReference type="PRINTS" id="PR00344">
    <property type="entry name" value="BCTRLSENSOR"/>
</dbReference>
<dbReference type="InterPro" id="IPR002545">
    <property type="entry name" value="CheW-lke_dom"/>
</dbReference>